<name>A0AAE0NFN1_9PEZI</name>
<feature type="signal peptide" evidence="1">
    <location>
        <begin position="1"/>
        <end position="22"/>
    </location>
</feature>
<organism evidence="2 3">
    <name type="scientific">Lasiosphaeria ovina</name>
    <dbReference type="NCBI Taxonomy" id="92902"/>
    <lineage>
        <taxon>Eukaryota</taxon>
        <taxon>Fungi</taxon>
        <taxon>Dikarya</taxon>
        <taxon>Ascomycota</taxon>
        <taxon>Pezizomycotina</taxon>
        <taxon>Sordariomycetes</taxon>
        <taxon>Sordariomycetidae</taxon>
        <taxon>Sordariales</taxon>
        <taxon>Lasiosphaeriaceae</taxon>
        <taxon>Lasiosphaeria</taxon>
    </lineage>
</organism>
<gene>
    <name evidence="2" type="ORF">B0T24DRAFT_717945</name>
</gene>
<protein>
    <submittedName>
        <fullName evidence="2">Uncharacterized protein</fullName>
    </submittedName>
</protein>
<keyword evidence="1" id="KW-0732">Signal</keyword>
<feature type="chain" id="PRO_5042146216" evidence="1">
    <location>
        <begin position="23"/>
        <end position="83"/>
    </location>
</feature>
<dbReference type="EMBL" id="JAULSN010000002">
    <property type="protein sequence ID" value="KAK3380595.1"/>
    <property type="molecule type" value="Genomic_DNA"/>
</dbReference>
<reference evidence="2" key="1">
    <citation type="journal article" date="2023" name="Mol. Phylogenet. Evol.">
        <title>Genome-scale phylogeny and comparative genomics of the fungal order Sordariales.</title>
        <authorList>
            <person name="Hensen N."/>
            <person name="Bonometti L."/>
            <person name="Westerberg I."/>
            <person name="Brannstrom I.O."/>
            <person name="Guillou S."/>
            <person name="Cros-Aarteil S."/>
            <person name="Calhoun S."/>
            <person name="Haridas S."/>
            <person name="Kuo A."/>
            <person name="Mondo S."/>
            <person name="Pangilinan J."/>
            <person name="Riley R."/>
            <person name="LaButti K."/>
            <person name="Andreopoulos B."/>
            <person name="Lipzen A."/>
            <person name="Chen C."/>
            <person name="Yan M."/>
            <person name="Daum C."/>
            <person name="Ng V."/>
            <person name="Clum A."/>
            <person name="Steindorff A."/>
            <person name="Ohm R.A."/>
            <person name="Martin F."/>
            <person name="Silar P."/>
            <person name="Natvig D.O."/>
            <person name="Lalanne C."/>
            <person name="Gautier V."/>
            <person name="Ament-Velasquez S.L."/>
            <person name="Kruys A."/>
            <person name="Hutchinson M.I."/>
            <person name="Powell A.J."/>
            <person name="Barry K."/>
            <person name="Miller A.N."/>
            <person name="Grigoriev I.V."/>
            <person name="Debuchy R."/>
            <person name="Gladieux P."/>
            <person name="Hiltunen Thoren M."/>
            <person name="Johannesson H."/>
        </authorList>
    </citation>
    <scope>NUCLEOTIDE SEQUENCE</scope>
    <source>
        <strain evidence="2">CBS 958.72</strain>
    </source>
</reference>
<evidence type="ECO:0000256" key="1">
    <source>
        <dbReference type="SAM" id="SignalP"/>
    </source>
</evidence>
<proteinExistence type="predicted"/>
<comment type="caution">
    <text evidence="2">The sequence shown here is derived from an EMBL/GenBank/DDBJ whole genome shotgun (WGS) entry which is preliminary data.</text>
</comment>
<keyword evidence="3" id="KW-1185">Reference proteome</keyword>
<reference evidence="2" key="2">
    <citation type="submission" date="2023-06" db="EMBL/GenBank/DDBJ databases">
        <authorList>
            <consortium name="Lawrence Berkeley National Laboratory"/>
            <person name="Haridas S."/>
            <person name="Hensen N."/>
            <person name="Bonometti L."/>
            <person name="Westerberg I."/>
            <person name="Brannstrom I.O."/>
            <person name="Guillou S."/>
            <person name="Cros-Aarteil S."/>
            <person name="Calhoun S."/>
            <person name="Kuo A."/>
            <person name="Mondo S."/>
            <person name="Pangilinan J."/>
            <person name="Riley R."/>
            <person name="Labutti K."/>
            <person name="Andreopoulos B."/>
            <person name="Lipzen A."/>
            <person name="Chen C."/>
            <person name="Yanf M."/>
            <person name="Daum C."/>
            <person name="Ng V."/>
            <person name="Clum A."/>
            <person name="Steindorff A."/>
            <person name="Ohm R."/>
            <person name="Martin F."/>
            <person name="Silar P."/>
            <person name="Natvig D."/>
            <person name="Lalanne C."/>
            <person name="Gautier V."/>
            <person name="Ament-Velasquez S.L."/>
            <person name="Kruys A."/>
            <person name="Hutchinson M.I."/>
            <person name="Powell A.J."/>
            <person name="Barry K."/>
            <person name="Miller A.N."/>
            <person name="Grigoriev I.V."/>
            <person name="Debuchy R."/>
            <person name="Gladieux P."/>
            <person name="Thoren M.H."/>
            <person name="Johannesson H."/>
        </authorList>
    </citation>
    <scope>NUCLEOTIDE SEQUENCE</scope>
    <source>
        <strain evidence="2">CBS 958.72</strain>
    </source>
</reference>
<accession>A0AAE0NFN1</accession>
<dbReference type="Proteomes" id="UP001287356">
    <property type="component" value="Unassembled WGS sequence"/>
</dbReference>
<sequence length="83" mass="8400">MHSPLLALLAVIAAAAATSVAAAPAPASQSPAQPACAAVPEAFWICSSDCLYKQCPAADAPCFEACDAECKAQFVPDCEPGIY</sequence>
<evidence type="ECO:0000313" key="3">
    <source>
        <dbReference type="Proteomes" id="UP001287356"/>
    </source>
</evidence>
<dbReference type="AlphaFoldDB" id="A0AAE0NFN1"/>
<evidence type="ECO:0000313" key="2">
    <source>
        <dbReference type="EMBL" id="KAK3380595.1"/>
    </source>
</evidence>